<sequence length="314" mass="36864">MERIEVGQSSNEGSDTVAFPILRLPLEILLVVLYHIPDWSSAVNLAHAHPKFRAIYREYQHSFRKVMMNNFLADVAKRALGYESSYLMKICLMKGQIQYSDTNKSDKDLSTILSNSWIASDEDLSLVHRLVNKLQYFQILVGELEFLGYFAQASNPNRWCERRFRPVARWQCNRRDRKLGAFTYRTQPRFENIELLAIIELWCIMRIKYGCAAMSLLTFWDMFTPEIAEKTKQFARRHIEVFKLTVAWHFLSDRYGFLAFIFCKEAVSAMTELASFSENEYRIHKGGLERTFDLDVLFLYERTPPSYHLTGNIE</sequence>
<dbReference type="EMBL" id="VFLP01000065">
    <property type="protein sequence ID" value="TRX89620.1"/>
    <property type="molecule type" value="Genomic_DNA"/>
</dbReference>
<organism evidence="2 3">
    <name type="scientific">Xylaria flabelliformis</name>
    <dbReference type="NCBI Taxonomy" id="2512241"/>
    <lineage>
        <taxon>Eukaryota</taxon>
        <taxon>Fungi</taxon>
        <taxon>Dikarya</taxon>
        <taxon>Ascomycota</taxon>
        <taxon>Pezizomycotina</taxon>
        <taxon>Sordariomycetes</taxon>
        <taxon>Xylariomycetidae</taxon>
        <taxon>Xylariales</taxon>
        <taxon>Xylariaceae</taxon>
        <taxon>Xylaria</taxon>
    </lineage>
</organism>
<dbReference type="PROSITE" id="PS50181">
    <property type="entry name" value="FBOX"/>
    <property type="match status" value="1"/>
</dbReference>
<comment type="caution">
    <text evidence="2">The sequence shown here is derived from an EMBL/GenBank/DDBJ whole genome shotgun (WGS) entry which is preliminary data.</text>
</comment>
<dbReference type="OrthoDB" id="4777059at2759"/>
<feature type="domain" description="F-box" evidence="1">
    <location>
        <begin position="18"/>
        <end position="66"/>
    </location>
</feature>
<dbReference type="InterPro" id="IPR001810">
    <property type="entry name" value="F-box_dom"/>
</dbReference>
<evidence type="ECO:0000259" key="1">
    <source>
        <dbReference type="PROSITE" id="PS50181"/>
    </source>
</evidence>
<evidence type="ECO:0000313" key="3">
    <source>
        <dbReference type="Proteomes" id="UP000319160"/>
    </source>
</evidence>
<reference evidence="3" key="1">
    <citation type="submission" date="2019-06" db="EMBL/GenBank/DDBJ databases">
        <title>Draft genome sequence of the griseofulvin-producing fungus Xylaria cubensis strain G536.</title>
        <authorList>
            <person name="Mead M.E."/>
            <person name="Raja H.A."/>
            <person name="Steenwyk J.L."/>
            <person name="Knowles S.L."/>
            <person name="Oberlies N.H."/>
            <person name="Rokas A."/>
        </authorList>
    </citation>
    <scope>NUCLEOTIDE SEQUENCE [LARGE SCALE GENOMIC DNA]</scope>
    <source>
        <strain evidence="3">G536</strain>
    </source>
</reference>
<proteinExistence type="predicted"/>
<dbReference type="AlphaFoldDB" id="A0A553HNW3"/>
<keyword evidence="3" id="KW-1185">Reference proteome</keyword>
<dbReference type="Proteomes" id="UP000319160">
    <property type="component" value="Unassembled WGS sequence"/>
</dbReference>
<protein>
    <recommendedName>
        <fullName evidence="1">F-box domain-containing protein</fullName>
    </recommendedName>
</protein>
<gene>
    <name evidence="2" type="ORF">FHL15_009529</name>
</gene>
<evidence type="ECO:0000313" key="2">
    <source>
        <dbReference type="EMBL" id="TRX89620.1"/>
    </source>
</evidence>
<name>A0A553HNW3_9PEZI</name>
<accession>A0A553HNW3</accession>